<organism evidence="2">
    <name type="scientific">Arion vulgaris</name>
    <dbReference type="NCBI Taxonomy" id="1028688"/>
    <lineage>
        <taxon>Eukaryota</taxon>
        <taxon>Metazoa</taxon>
        <taxon>Spiralia</taxon>
        <taxon>Lophotrochozoa</taxon>
        <taxon>Mollusca</taxon>
        <taxon>Gastropoda</taxon>
        <taxon>Heterobranchia</taxon>
        <taxon>Euthyneura</taxon>
        <taxon>Panpulmonata</taxon>
        <taxon>Eupulmonata</taxon>
        <taxon>Stylommatophora</taxon>
        <taxon>Helicina</taxon>
        <taxon>Arionoidea</taxon>
        <taxon>Arionidae</taxon>
        <taxon>Arion</taxon>
    </lineage>
</organism>
<name>A0A0B6Y1S7_9EUPU</name>
<proteinExistence type="predicted"/>
<sequence>MPQMILLLLSISFAVASARSFIRPEIQCPNNAIGTCMMSVQKRSSEAGFCEEATTALDCVQNVVHVCYTGNDPDFLEALSTYDIAGLYQNMMTECS</sequence>
<evidence type="ECO:0000313" key="2">
    <source>
        <dbReference type="EMBL" id="CEK49440.1"/>
    </source>
</evidence>
<accession>A0A0B6Y1S7</accession>
<feature type="signal peptide" evidence="1">
    <location>
        <begin position="1"/>
        <end position="18"/>
    </location>
</feature>
<evidence type="ECO:0000256" key="1">
    <source>
        <dbReference type="SAM" id="SignalP"/>
    </source>
</evidence>
<protein>
    <submittedName>
        <fullName evidence="2">Uncharacterized protein</fullName>
    </submittedName>
</protein>
<dbReference type="AlphaFoldDB" id="A0A0B6Y1S7"/>
<feature type="chain" id="PRO_5002126252" evidence="1">
    <location>
        <begin position="19"/>
        <end position="96"/>
    </location>
</feature>
<dbReference type="EMBL" id="HACG01002575">
    <property type="protein sequence ID" value="CEK49440.1"/>
    <property type="molecule type" value="Transcribed_RNA"/>
</dbReference>
<keyword evidence="1" id="KW-0732">Signal</keyword>
<reference evidence="2" key="1">
    <citation type="submission" date="2014-12" db="EMBL/GenBank/DDBJ databases">
        <title>Insight into the proteome of Arion vulgaris.</title>
        <authorList>
            <person name="Aradska J."/>
            <person name="Bulat T."/>
            <person name="Smidak R."/>
            <person name="Sarate P."/>
            <person name="Gangsoo J."/>
            <person name="Sialana F."/>
            <person name="Bilban M."/>
            <person name="Lubec G."/>
        </authorList>
    </citation>
    <scope>NUCLEOTIDE SEQUENCE</scope>
    <source>
        <tissue evidence="2">Skin</tissue>
    </source>
</reference>
<gene>
    <name evidence="2" type="primary">ORF7758</name>
</gene>